<name>A0A2I0I8F5_PUNGR</name>
<evidence type="ECO:0008006" key="3">
    <source>
        <dbReference type="Google" id="ProtNLM"/>
    </source>
</evidence>
<dbReference type="PANTHER" id="PTHR11439:SF467">
    <property type="entry name" value="INTEGRASE CATALYTIC DOMAIN-CONTAINING PROTEIN"/>
    <property type="match status" value="1"/>
</dbReference>
<dbReference type="STRING" id="22663.A0A2I0I8F5"/>
<organism evidence="1 2">
    <name type="scientific">Punica granatum</name>
    <name type="common">Pomegranate</name>
    <dbReference type="NCBI Taxonomy" id="22663"/>
    <lineage>
        <taxon>Eukaryota</taxon>
        <taxon>Viridiplantae</taxon>
        <taxon>Streptophyta</taxon>
        <taxon>Embryophyta</taxon>
        <taxon>Tracheophyta</taxon>
        <taxon>Spermatophyta</taxon>
        <taxon>Magnoliopsida</taxon>
        <taxon>eudicotyledons</taxon>
        <taxon>Gunneridae</taxon>
        <taxon>Pentapetalae</taxon>
        <taxon>rosids</taxon>
        <taxon>malvids</taxon>
        <taxon>Myrtales</taxon>
        <taxon>Lythraceae</taxon>
        <taxon>Punica</taxon>
    </lineage>
</organism>
<dbReference type="PANTHER" id="PTHR11439">
    <property type="entry name" value="GAG-POL-RELATED RETROTRANSPOSON"/>
    <property type="match status" value="1"/>
</dbReference>
<reference evidence="1 2" key="1">
    <citation type="submission" date="2017-11" db="EMBL/GenBank/DDBJ databases">
        <title>De-novo sequencing of pomegranate (Punica granatum L.) genome.</title>
        <authorList>
            <person name="Akparov Z."/>
            <person name="Amiraslanov A."/>
            <person name="Hajiyeva S."/>
            <person name="Abbasov M."/>
            <person name="Kaur K."/>
            <person name="Hamwieh A."/>
            <person name="Solovyev V."/>
            <person name="Salamov A."/>
            <person name="Braich B."/>
            <person name="Kosarev P."/>
            <person name="Mahmoud A."/>
            <person name="Hajiyev E."/>
            <person name="Babayeva S."/>
            <person name="Izzatullayeva V."/>
            <person name="Mammadov A."/>
            <person name="Mammadov A."/>
            <person name="Sharifova S."/>
            <person name="Ojaghi J."/>
            <person name="Eynullazada K."/>
            <person name="Bayramov B."/>
            <person name="Abdulazimova A."/>
            <person name="Shahmuradov I."/>
        </authorList>
    </citation>
    <scope>NUCLEOTIDE SEQUENCE [LARGE SCALE GENOMIC DNA]</scope>
    <source>
        <strain evidence="2">cv. AG2017</strain>
        <tissue evidence="1">Leaf</tissue>
    </source>
</reference>
<protein>
    <recommendedName>
        <fullName evidence="3">Copia protein</fullName>
    </recommendedName>
</protein>
<sequence>MYGHTDVLEVVGYSDSNFADCVDSQKLTSGYIFMMASGVISWRSLSQTLTTTSTTEAKFVACFEATSHGVWLKSFILGLRIFYSIARPLKIHCDNSAAIQLAKNHRSRSRSKHVDVKYLAIREHVKENKVVIEHISTELMIADPLMKGMPTKGFKDHVNRMGLDSTTQ</sequence>
<evidence type="ECO:0000313" key="2">
    <source>
        <dbReference type="Proteomes" id="UP000233551"/>
    </source>
</evidence>
<keyword evidence="2" id="KW-1185">Reference proteome</keyword>
<evidence type="ECO:0000313" key="1">
    <source>
        <dbReference type="EMBL" id="PKI40083.1"/>
    </source>
</evidence>
<accession>A0A2I0I8F5</accession>
<dbReference type="Proteomes" id="UP000233551">
    <property type="component" value="Unassembled WGS sequence"/>
</dbReference>
<gene>
    <name evidence="1" type="ORF">CRG98_039536</name>
</gene>
<dbReference type="AlphaFoldDB" id="A0A2I0I8F5"/>
<comment type="caution">
    <text evidence="1">The sequence shown here is derived from an EMBL/GenBank/DDBJ whole genome shotgun (WGS) entry which is preliminary data.</text>
</comment>
<dbReference type="CDD" id="cd09272">
    <property type="entry name" value="RNase_HI_RT_Ty1"/>
    <property type="match status" value="1"/>
</dbReference>
<dbReference type="EMBL" id="PGOL01003669">
    <property type="protein sequence ID" value="PKI40083.1"/>
    <property type="molecule type" value="Genomic_DNA"/>
</dbReference>
<proteinExistence type="predicted"/>